<dbReference type="InterPro" id="IPR035971">
    <property type="entry name" value="CBD_sf"/>
</dbReference>
<evidence type="ECO:0000313" key="8">
    <source>
        <dbReference type="Proteomes" id="UP001302126"/>
    </source>
</evidence>
<evidence type="ECO:0000256" key="1">
    <source>
        <dbReference type="ARBA" id="ARBA00004613"/>
    </source>
</evidence>
<proteinExistence type="predicted"/>
<evidence type="ECO:0000256" key="2">
    <source>
        <dbReference type="ARBA" id="ARBA00022525"/>
    </source>
</evidence>
<feature type="compositionally biased region" description="Low complexity" evidence="4">
    <location>
        <begin position="71"/>
        <end position="103"/>
    </location>
</feature>
<sequence length="265" mass="27717">MRSVTALPLLVAGATAQAVQSPYGQCGGQGWSGATACGSGWQCTTYNPYYAQCVPGATSAPAATSTRVASSTAAPSTPAGVTSSRTTLSTITTPAITVTPTSPGNGNASPTPTTLQSGWFWIRAVATPNYRSYLQPAPTGTPPVPAVLANSKSAAQFNIVSGQLVQNRFGNGGNLYLHVENPSDKTQRRLKTWFETTPNTYGTFGWQGDTLIWTTPDITRPNSAAWLVCGDGKELFVNTGAFLWDTPAGCFDHTIHSYGGSQADV</sequence>
<evidence type="ECO:0000256" key="5">
    <source>
        <dbReference type="SAM" id="SignalP"/>
    </source>
</evidence>
<evidence type="ECO:0000256" key="4">
    <source>
        <dbReference type="SAM" id="MobiDB-lite"/>
    </source>
</evidence>
<name>A0AAN6WS77_9PEZI</name>
<dbReference type="EMBL" id="MU864408">
    <property type="protein sequence ID" value="KAK4187124.1"/>
    <property type="molecule type" value="Genomic_DNA"/>
</dbReference>
<feature type="region of interest" description="Disordered" evidence="4">
    <location>
        <begin position="71"/>
        <end position="113"/>
    </location>
</feature>
<feature type="domain" description="CBM1" evidence="6">
    <location>
        <begin position="18"/>
        <end position="54"/>
    </location>
</feature>
<dbReference type="GO" id="GO:0005576">
    <property type="term" value="C:extracellular region"/>
    <property type="evidence" value="ECO:0007669"/>
    <property type="project" value="UniProtKB-SubCell"/>
</dbReference>
<keyword evidence="3 5" id="KW-0732">Signal</keyword>
<keyword evidence="8" id="KW-1185">Reference proteome</keyword>
<feature type="chain" id="PRO_5042995293" description="CBM1 domain-containing protein" evidence="5">
    <location>
        <begin position="17"/>
        <end position="265"/>
    </location>
</feature>
<dbReference type="GO" id="GO:0005975">
    <property type="term" value="P:carbohydrate metabolic process"/>
    <property type="evidence" value="ECO:0007669"/>
    <property type="project" value="InterPro"/>
</dbReference>
<feature type="compositionally biased region" description="Polar residues" evidence="4">
    <location>
        <begin position="104"/>
        <end position="113"/>
    </location>
</feature>
<protein>
    <recommendedName>
        <fullName evidence="6">CBM1 domain-containing protein</fullName>
    </recommendedName>
</protein>
<evidence type="ECO:0000259" key="6">
    <source>
        <dbReference type="PROSITE" id="PS51164"/>
    </source>
</evidence>
<dbReference type="InterPro" id="IPR000254">
    <property type="entry name" value="CBD"/>
</dbReference>
<reference evidence="7" key="1">
    <citation type="journal article" date="2023" name="Mol. Phylogenet. Evol.">
        <title>Genome-scale phylogeny and comparative genomics of the fungal order Sordariales.</title>
        <authorList>
            <person name="Hensen N."/>
            <person name="Bonometti L."/>
            <person name="Westerberg I."/>
            <person name="Brannstrom I.O."/>
            <person name="Guillou S."/>
            <person name="Cros-Aarteil S."/>
            <person name="Calhoun S."/>
            <person name="Haridas S."/>
            <person name="Kuo A."/>
            <person name="Mondo S."/>
            <person name="Pangilinan J."/>
            <person name="Riley R."/>
            <person name="LaButti K."/>
            <person name="Andreopoulos B."/>
            <person name="Lipzen A."/>
            <person name="Chen C."/>
            <person name="Yan M."/>
            <person name="Daum C."/>
            <person name="Ng V."/>
            <person name="Clum A."/>
            <person name="Steindorff A."/>
            <person name="Ohm R.A."/>
            <person name="Martin F."/>
            <person name="Silar P."/>
            <person name="Natvig D.O."/>
            <person name="Lalanne C."/>
            <person name="Gautier V."/>
            <person name="Ament-Velasquez S.L."/>
            <person name="Kruys A."/>
            <person name="Hutchinson M.I."/>
            <person name="Powell A.J."/>
            <person name="Barry K."/>
            <person name="Miller A.N."/>
            <person name="Grigoriev I.V."/>
            <person name="Debuchy R."/>
            <person name="Gladieux P."/>
            <person name="Hiltunen Thoren M."/>
            <person name="Johannesson H."/>
        </authorList>
    </citation>
    <scope>NUCLEOTIDE SEQUENCE</scope>
    <source>
        <strain evidence="7">PSN309</strain>
    </source>
</reference>
<dbReference type="GO" id="GO:0030248">
    <property type="term" value="F:cellulose binding"/>
    <property type="evidence" value="ECO:0007669"/>
    <property type="project" value="InterPro"/>
</dbReference>
<dbReference type="Proteomes" id="UP001302126">
    <property type="component" value="Unassembled WGS sequence"/>
</dbReference>
<dbReference type="SMART" id="SM00236">
    <property type="entry name" value="fCBD"/>
    <property type="match status" value="1"/>
</dbReference>
<accession>A0AAN6WS77</accession>
<reference evidence="7" key="2">
    <citation type="submission" date="2023-05" db="EMBL/GenBank/DDBJ databases">
        <authorList>
            <consortium name="Lawrence Berkeley National Laboratory"/>
            <person name="Steindorff A."/>
            <person name="Hensen N."/>
            <person name="Bonometti L."/>
            <person name="Westerberg I."/>
            <person name="Brannstrom I.O."/>
            <person name="Guillou S."/>
            <person name="Cros-Aarteil S."/>
            <person name="Calhoun S."/>
            <person name="Haridas S."/>
            <person name="Kuo A."/>
            <person name="Mondo S."/>
            <person name="Pangilinan J."/>
            <person name="Riley R."/>
            <person name="Labutti K."/>
            <person name="Andreopoulos B."/>
            <person name="Lipzen A."/>
            <person name="Chen C."/>
            <person name="Yanf M."/>
            <person name="Daum C."/>
            <person name="Ng V."/>
            <person name="Clum A."/>
            <person name="Ohm R."/>
            <person name="Martin F."/>
            <person name="Silar P."/>
            <person name="Natvig D."/>
            <person name="Lalanne C."/>
            <person name="Gautier V."/>
            <person name="Ament-Velasquez S.L."/>
            <person name="Kruys A."/>
            <person name="Hutchinson M.I."/>
            <person name="Powell A.J."/>
            <person name="Barry K."/>
            <person name="Miller A.N."/>
            <person name="Grigoriev I.V."/>
            <person name="Debuchy R."/>
            <person name="Gladieux P."/>
            <person name="Thoren M.H."/>
            <person name="Johannesson H."/>
        </authorList>
    </citation>
    <scope>NUCLEOTIDE SEQUENCE</scope>
    <source>
        <strain evidence="7">PSN309</strain>
    </source>
</reference>
<feature type="signal peptide" evidence="5">
    <location>
        <begin position="1"/>
        <end position="16"/>
    </location>
</feature>
<comment type="subcellular location">
    <subcellularLocation>
        <location evidence="1">Secreted</location>
    </subcellularLocation>
</comment>
<evidence type="ECO:0000256" key="3">
    <source>
        <dbReference type="ARBA" id="ARBA00022729"/>
    </source>
</evidence>
<keyword evidence="2" id="KW-0964">Secreted</keyword>
<dbReference type="PROSITE" id="PS51164">
    <property type="entry name" value="CBM1_2"/>
    <property type="match status" value="1"/>
</dbReference>
<comment type="caution">
    <text evidence="7">The sequence shown here is derived from an EMBL/GenBank/DDBJ whole genome shotgun (WGS) entry which is preliminary data.</text>
</comment>
<dbReference type="PROSITE" id="PS00562">
    <property type="entry name" value="CBM1_1"/>
    <property type="match status" value="1"/>
</dbReference>
<dbReference type="SUPFAM" id="SSF57180">
    <property type="entry name" value="Cellulose-binding domain"/>
    <property type="match status" value="1"/>
</dbReference>
<dbReference type="Pfam" id="PF00734">
    <property type="entry name" value="CBM_1"/>
    <property type="match status" value="1"/>
</dbReference>
<organism evidence="7 8">
    <name type="scientific">Podospora australis</name>
    <dbReference type="NCBI Taxonomy" id="1536484"/>
    <lineage>
        <taxon>Eukaryota</taxon>
        <taxon>Fungi</taxon>
        <taxon>Dikarya</taxon>
        <taxon>Ascomycota</taxon>
        <taxon>Pezizomycotina</taxon>
        <taxon>Sordariomycetes</taxon>
        <taxon>Sordariomycetidae</taxon>
        <taxon>Sordariales</taxon>
        <taxon>Podosporaceae</taxon>
        <taxon>Podospora</taxon>
    </lineage>
</organism>
<gene>
    <name evidence="7" type="ORF">QBC35DRAFT_435577</name>
</gene>
<dbReference type="AlphaFoldDB" id="A0AAN6WS77"/>
<evidence type="ECO:0000313" key="7">
    <source>
        <dbReference type="EMBL" id="KAK4187124.1"/>
    </source>
</evidence>